<reference evidence="3" key="1">
    <citation type="submission" date="2015-06" db="EMBL/GenBank/DDBJ databases">
        <title>Expansion of signal transduction pathways in fungi by whole-genome duplication.</title>
        <authorList>
            <consortium name="DOE Joint Genome Institute"/>
            <person name="Corrochano L.M."/>
            <person name="Kuo A."/>
            <person name="Marcet-Houben M."/>
            <person name="Polaino S."/>
            <person name="Salamov A."/>
            <person name="Villalobos J.M."/>
            <person name="Alvarez M.I."/>
            <person name="Avalos J."/>
            <person name="Benito E.P."/>
            <person name="Benoit I."/>
            <person name="Burger G."/>
            <person name="Camino L.P."/>
            <person name="Canovas D."/>
            <person name="Cerda-Olmedo E."/>
            <person name="Cheng J.-F."/>
            <person name="Dominguez A."/>
            <person name="Elias M."/>
            <person name="Eslava A.P."/>
            <person name="Glaser F."/>
            <person name="Grimwood J."/>
            <person name="Gutierrez G."/>
            <person name="Heitman J."/>
            <person name="Henrissat B."/>
            <person name="Iturriaga E.A."/>
            <person name="Lang B.F."/>
            <person name="Lavin J.L."/>
            <person name="Lee S."/>
            <person name="Li W."/>
            <person name="Lindquist E."/>
            <person name="Lopez-Garcia S."/>
            <person name="Luque E.M."/>
            <person name="Marcos A.T."/>
            <person name="Martin J."/>
            <person name="McCluskey K."/>
            <person name="Medina H.R."/>
            <person name="Miralles-Duran A."/>
            <person name="Miyazaki A."/>
            <person name="Munoz-Torres E."/>
            <person name="Oguiza J.A."/>
            <person name="Ohm R."/>
            <person name="Olmedo M."/>
            <person name="Orejas M."/>
            <person name="Ortiz-Castellanos L."/>
            <person name="Pisabarro A.G."/>
            <person name="Rodriguez-Romero J."/>
            <person name="Ruiz-Herrera J."/>
            <person name="Ruiz-Vazquez R."/>
            <person name="Sanz C."/>
            <person name="Schackwitz W."/>
            <person name="Schmutz J."/>
            <person name="Shahriari M."/>
            <person name="Shelest E."/>
            <person name="Silva-Franco F."/>
            <person name="Soanes D."/>
            <person name="Syed K."/>
            <person name="Tagua V.G."/>
            <person name="Talbot N.J."/>
            <person name="Thon M."/>
            <person name="De vries R.P."/>
            <person name="Wiebenga A."/>
            <person name="Yadav J.S."/>
            <person name="Braun E.L."/>
            <person name="Baker S."/>
            <person name="Garre V."/>
            <person name="Horwitz B."/>
            <person name="Torres-Martinez S."/>
            <person name="Idnurm A."/>
            <person name="Herrera-Estrella A."/>
            <person name="Gabaldon T."/>
            <person name="Grigoriev I.V."/>
        </authorList>
    </citation>
    <scope>NUCLEOTIDE SEQUENCE [LARGE SCALE GENOMIC DNA]</scope>
    <source>
        <strain evidence="3">NRRL 1555(-)</strain>
    </source>
</reference>
<dbReference type="RefSeq" id="XP_018298589.1">
    <property type="nucleotide sequence ID" value="XM_018440828.1"/>
</dbReference>
<dbReference type="AlphaFoldDB" id="A0A167R0C0"/>
<keyword evidence="1" id="KW-0472">Membrane</keyword>
<name>A0A167R0C0_PHYB8</name>
<feature type="transmembrane region" description="Helical" evidence="1">
    <location>
        <begin position="12"/>
        <end position="30"/>
    </location>
</feature>
<organism evidence="2 3">
    <name type="scientific">Phycomyces blakesleeanus (strain ATCC 8743b / DSM 1359 / FGSC 10004 / NBRC 33097 / NRRL 1555)</name>
    <dbReference type="NCBI Taxonomy" id="763407"/>
    <lineage>
        <taxon>Eukaryota</taxon>
        <taxon>Fungi</taxon>
        <taxon>Fungi incertae sedis</taxon>
        <taxon>Mucoromycota</taxon>
        <taxon>Mucoromycotina</taxon>
        <taxon>Mucoromycetes</taxon>
        <taxon>Mucorales</taxon>
        <taxon>Phycomycetaceae</taxon>
        <taxon>Phycomyces</taxon>
    </lineage>
</organism>
<dbReference type="GeneID" id="29001734"/>
<keyword evidence="1" id="KW-1133">Transmembrane helix</keyword>
<gene>
    <name evidence="2" type="ORF">PHYBLDRAFT_61602</name>
</gene>
<accession>A0A167R0C0</accession>
<sequence>MCKDFADVQFFFGNPCTLFSIVNIFFVKVVKSVGIQIRKYRRIFNLSRLHYILKEEMEYMKSQVDKIELAKRQDLLVRVPTKMGHPSYIPGKISGVGLIGEDREVIH</sequence>
<dbReference type="EMBL" id="KV440971">
    <property type="protein sequence ID" value="OAD80549.1"/>
    <property type="molecule type" value="Genomic_DNA"/>
</dbReference>
<evidence type="ECO:0000313" key="2">
    <source>
        <dbReference type="EMBL" id="OAD80549.1"/>
    </source>
</evidence>
<keyword evidence="3" id="KW-1185">Reference proteome</keyword>
<proteinExistence type="predicted"/>
<protein>
    <submittedName>
        <fullName evidence="2">Uncharacterized protein</fullName>
    </submittedName>
</protein>
<keyword evidence="1" id="KW-0812">Transmembrane</keyword>
<evidence type="ECO:0000313" key="3">
    <source>
        <dbReference type="Proteomes" id="UP000077315"/>
    </source>
</evidence>
<evidence type="ECO:0000256" key="1">
    <source>
        <dbReference type="SAM" id="Phobius"/>
    </source>
</evidence>
<dbReference type="VEuPathDB" id="FungiDB:PHYBLDRAFT_61602"/>
<dbReference type="InParanoid" id="A0A167R0C0"/>
<dbReference type="Proteomes" id="UP000077315">
    <property type="component" value="Unassembled WGS sequence"/>
</dbReference>